<gene>
    <name evidence="1" type="ORF">EV420DRAFT_1484881</name>
</gene>
<sequence>MNVFPSFSDAIVFIPGQPMPSFDWNQRETHKEPKTSMLDQDRGTIHIICEEGGYYGYGNPDLTCRISCRAVAYPIDFNWDDGDYRPSSVQGYLSPVEIVRSGWLTLAEHQYNLTVHMGHIVCSCKPRVHRIWTTAHEEEITACGSIQAYSFPVLLHIFGVSGSDVLGHRFQNGRQNLQGQTIPWH</sequence>
<keyword evidence="2" id="KW-1185">Reference proteome</keyword>
<dbReference type="EMBL" id="JAUEPS010000057">
    <property type="protein sequence ID" value="KAK0443660.1"/>
    <property type="molecule type" value="Genomic_DNA"/>
</dbReference>
<name>A0AA39MRZ6_ARMTA</name>
<dbReference type="RefSeq" id="XP_060324785.1">
    <property type="nucleotide sequence ID" value="XM_060470125.1"/>
</dbReference>
<evidence type="ECO:0000313" key="1">
    <source>
        <dbReference type="EMBL" id="KAK0443660.1"/>
    </source>
</evidence>
<dbReference type="AlphaFoldDB" id="A0AA39MRZ6"/>
<dbReference type="GeneID" id="85353673"/>
<evidence type="ECO:0000313" key="2">
    <source>
        <dbReference type="Proteomes" id="UP001175211"/>
    </source>
</evidence>
<proteinExistence type="predicted"/>
<accession>A0AA39MRZ6</accession>
<reference evidence="1" key="1">
    <citation type="submission" date="2023-06" db="EMBL/GenBank/DDBJ databases">
        <authorList>
            <consortium name="Lawrence Berkeley National Laboratory"/>
            <person name="Ahrendt S."/>
            <person name="Sahu N."/>
            <person name="Indic B."/>
            <person name="Wong-Bajracharya J."/>
            <person name="Merenyi Z."/>
            <person name="Ke H.-M."/>
            <person name="Monk M."/>
            <person name="Kocsube S."/>
            <person name="Drula E."/>
            <person name="Lipzen A."/>
            <person name="Balint B."/>
            <person name="Henrissat B."/>
            <person name="Andreopoulos B."/>
            <person name="Martin F.M."/>
            <person name="Harder C.B."/>
            <person name="Rigling D."/>
            <person name="Ford K.L."/>
            <person name="Foster G.D."/>
            <person name="Pangilinan J."/>
            <person name="Papanicolaou A."/>
            <person name="Barry K."/>
            <person name="LaButti K."/>
            <person name="Viragh M."/>
            <person name="Koriabine M."/>
            <person name="Yan M."/>
            <person name="Riley R."/>
            <person name="Champramary S."/>
            <person name="Plett K.L."/>
            <person name="Tsai I.J."/>
            <person name="Slot J."/>
            <person name="Sipos G."/>
            <person name="Plett J."/>
            <person name="Nagy L.G."/>
            <person name="Grigoriev I.V."/>
        </authorList>
    </citation>
    <scope>NUCLEOTIDE SEQUENCE</scope>
    <source>
        <strain evidence="1">CCBAS 213</strain>
    </source>
</reference>
<organism evidence="1 2">
    <name type="scientific">Armillaria tabescens</name>
    <name type="common">Ringless honey mushroom</name>
    <name type="synonym">Agaricus tabescens</name>
    <dbReference type="NCBI Taxonomy" id="1929756"/>
    <lineage>
        <taxon>Eukaryota</taxon>
        <taxon>Fungi</taxon>
        <taxon>Dikarya</taxon>
        <taxon>Basidiomycota</taxon>
        <taxon>Agaricomycotina</taxon>
        <taxon>Agaricomycetes</taxon>
        <taxon>Agaricomycetidae</taxon>
        <taxon>Agaricales</taxon>
        <taxon>Marasmiineae</taxon>
        <taxon>Physalacriaceae</taxon>
        <taxon>Desarmillaria</taxon>
    </lineage>
</organism>
<protein>
    <submittedName>
        <fullName evidence="1">Uncharacterized protein</fullName>
    </submittedName>
</protein>
<comment type="caution">
    <text evidence="1">The sequence shown here is derived from an EMBL/GenBank/DDBJ whole genome shotgun (WGS) entry which is preliminary data.</text>
</comment>
<dbReference type="Proteomes" id="UP001175211">
    <property type="component" value="Unassembled WGS sequence"/>
</dbReference>